<reference evidence="2 3" key="1">
    <citation type="submission" date="2008-09" db="EMBL/GenBank/DDBJ databases">
        <authorList>
            <person name="Fulton L."/>
            <person name="Clifton S."/>
            <person name="Fulton B."/>
            <person name="Xu J."/>
            <person name="Minx P."/>
            <person name="Pepin K.H."/>
            <person name="Johnson M."/>
            <person name="Thiruvilangam P."/>
            <person name="Bhonagiri V."/>
            <person name="Nash W.E."/>
            <person name="Mardis E.R."/>
            <person name="Wilson R.K."/>
        </authorList>
    </citation>
    <scope>NUCLEOTIDE SEQUENCE [LARGE SCALE GENOMIC DNA]</scope>
    <source>
        <strain evidence="2 3">DSM 13275</strain>
    </source>
</reference>
<gene>
    <name evidence="2" type="ORF">CLOHIR_01737</name>
</gene>
<reference evidence="2 3" key="2">
    <citation type="submission" date="2008-10" db="EMBL/GenBank/DDBJ databases">
        <title>Draft genome sequence of Clostridium hiranonis (DSM 13275).</title>
        <authorList>
            <person name="Sudarsanam P."/>
            <person name="Ley R."/>
            <person name="Guruge J."/>
            <person name="Turnbaugh P.J."/>
            <person name="Mahowald M."/>
            <person name="Liep D."/>
            <person name="Gordon J."/>
        </authorList>
    </citation>
    <scope>NUCLEOTIDE SEQUENCE [LARGE SCALE GENOMIC DNA]</scope>
    <source>
        <strain evidence="2 3">DSM 13275</strain>
    </source>
</reference>
<sequence>MVMLYYKYKENLSKRQGSLERRNVMSRDEILRKSREQMEDEGVIYAENTGRRYGFIGLSITLAAYMILALFNGGNYCIPMSFWCAFTGSECIGRYKSNSQKSELLGGIILCLSAIAFFLSYVLRDLLKVI</sequence>
<dbReference type="InterPro" id="IPR045620">
    <property type="entry name" value="DUF6442"/>
</dbReference>
<organism evidence="2 3">
    <name type="scientific">Peptacetobacter hiranonis (strain DSM 13275 / JCM 10541 / KCTC 15199 / TO-931)</name>
    <name type="common">Clostridium hiranonis</name>
    <dbReference type="NCBI Taxonomy" id="500633"/>
    <lineage>
        <taxon>Bacteria</taxon>
        <taxon>Bacillati</taxon>
        <taxon>Bacillota</taxon>
        <taxon>Clostridia</taxon>
        <taxon>Peptostreptococcales</taxon>
        <taxon>Peptostreptococcaceae</taxon>
        <taxon>Peptacetobacter</taxon>
    </lineage>
</organism>
<comment type="caution">
    <text evidence="2">The sequence shown here is derived from an EMBL/GenBank/DDBJ whole genome shotgun (WGS) entry which is preliminary data.</text>
</comment>
<dbReference type="EMBL" id="ABWP01000069">
    <property type="protein sequence ID" value="EEA84609.1"/>
    <property type="molecule type" value="Genomic_DNA"/>
</dbReference>
<dbReference type="STRING" id="500633.CLOHIR_01737"/>
<feature type="transmembrane region" description="Helical" evidence="1">
    <location>
        <begin position="53"/>
        <end position="71"/>
    </location>
</feature>
<proteinExistence type="predicted"/>
<keyword evidence="1" id="KW-0472">Membrane</keyword>
<dbReference type="HOGENOM" id="CLU_1934368_0_0_9"/>
<evidence type="ECO:0000256" key="1">
    <source>
        <dbReference type="SAM" id="Phobius"/>
    </source>
</evidence>
<protein>
    <submittedName>
        <fullName evidence="2">Uncharacterized protein</fullName>
    </submittedName>
</protein>
<accession>B6G0T1</accession>
<keyword evidence="3" id="KW-1185">Reference proteome</keyword>
<keyword evidence="1" id="KW-1133">Transmembrane helix</keyword>
<keyword evidence="1" id="KW-0812">Transmembrane</keyword>
<feature type="transmembrane region" description="Helical" evidence="1">
    <location>
        <begin position="104"/>
        <end position="123"/>
    </location>
</feature>
<evidence type="ECO:0000313" key="2">
    <source>
        <dbReference type="EMBL" id="EEA84609.1"/>
    </source>
</evidence>
<name>B6G0T1_PEPHT</name>
<dbReference type="Proteomes" id="UP000003178">
    <property type="component" value="Unassembled WGS sequence"/>
</dbReference>
<dbReference type="Pfam" id="PF20040">
    <property type="entry name" value="DUF6442"/>
    <property type="match status" value="1"/>
</dbReference>
<evidence type="ECO:0000313" key="3">
    <source>
        <dbReference type="Proteomes" id="UP000003178"/>
    </source>
</evidence>
<dbReference type="AlphaFoldDB" id="B6G0T1"/>